<keyword evidence="4" id="KW-0132">Cell division</keyword>
<feature type="domain" description="HAUS augmin-like complex subunit 3 N-terminal" evidence="11">
    <location>
        <begin position="22"/>
        <end position="251"/>
    </location>
</feature>
<evidence type="ECO:0000313" key="12">
    <source>
        <dbReference type="EMBL" id="JAC50054.1"/>
    </source>
</evidence>
<evidence type="ECO:0000256" key="3">
    <source>
        <dbReference type="ARBA" id="ARBA00022490"/>
    </source>
</evidence>
<evidence type="ECO:0000256" key="6">
    <source>
        <dbReference type="ARBA" id="ARBA00022776"/>
    </source>
</evidence>
<sequence>MGDLINHFDAFKKLGFDCANQWILYDDRFQKFFNFFTENITDINILTENEVLEFDELKQKGELLESTERAAKLKEMEIENPGLLQYPEEQVTAMSEELNLLEHTEDCYATLVEEMRGTKNKINAQLGELENEISILTSKENDLLNECQSYARQLEEMQLENYKLSNEATRCFTKIQSPPLFIHQLPIDQYLLKCDTFMQYFTLYMKENFKIQDYSEMDCTSSEHSEFSDKLQSLAKSMEYYTLEYIKEKAKSKATQSLIDFLDLSQIHVISLADMEHETRELEMMNEHHLKIAYETLLNDLTLHVRQHTQQRMELILYENTKLKLERALKRQETDKRLTKIISDALSNAELVWIAIQLDLERKRNRFVNTDQLNSETDNCQRRIKIMRTIQQNNTPLLAYGNIFTNTSAPSLLDAIAERLSRHLGQKVRSEPKSCLYEYEKFTRLLSYAVQGMIGGKAYANVTAQMHELQRLESLLRPMVYDSPVEAPMFEHVRFLMPIYNAKTTQERLDRKLRYLRTQFQENVAERLEKDRLWRYSQLLWIWFLTEPRRMIMAIEEAKKAASKVPTTAGLKSISGIKRK</sequence>
<keyword evidence="6" id="KW-0498">Mitosis</keyword>
<evidence type="ECO:0000256" key="4">
    <source>
        <dbReference type="ARBA" id="ARBA00022618"/>
    </source>
</evidence>
<evidence type="ECO:0000256" key="8">
    <source>
        <dbReference type="ARBA" id="ARBA00023212"/>
    </source>
</evidence>
<accession>A0A034W5R0</accession>
<dbReference type="AlphaFoldDB" id="A0A034W5R0"/>
<dbReference type="GO" id="GO:0005874">
    <property type="term" value="C:microtubule"/>
    <property type="evidence" value="ECO:0007669"/>
    <property type="project" value="UniProtKB-KW"/>
</dbReference>
<keyword evidence="3" id="KW-0963">Cytoplasm</keyword>
<feature type="coiled-coil region" evidence="10">
    <location>
        <begin position="112"/>
        <end position="167"/>
    </location>
</feature>
<organism evidence="12">
    <name type="scientific">Bactrocera dorsalis</name>
    <name type="common">Oriental fruit fly</name>
    <name type="synonym">Dacus dorsalis</name>
    <dbReference type="NCBI Taxonomy" id="27457"/>
    <lineage>
        <taxon>Eukaryota</taxon>
        <taxon>Metazoa</taxon>
        <taxon>Ecdysozoa</taxon>
        <taxon>Arthropoda</taxon>
        <taxon>Hexapoda</taxon>
        <taxon>Insecta</taxon>
        <taxon>Pterygota</taxon>
        <taxon>Neoptera</taxon>
        <taxon>Endopterygota</taxon>
        <taxon>Diptera</taxon>
        <taxon>Brachycera</taxon>
        <taxon>Muscomorpha</taxon>
        <taxon>Tephritoidea</taxon>
        <taxon>Tephritidae</taxon>
        <taxon>Bactrocera</taxon>
        <taxon>Bactrocera</taxon>
    </lineage>
</organism>
<protein>
    <recommendedName>
        <fullName evidence="11">HAUS augmin-like complex subunit 3 N-terminal domain-containing protein</fullName>
    </recommendedName>
</protein>
<evidence type="ECO:0000256" key="9">
    <source>
        <dbReference type="ARBA" id="ARBA00023306"/>
    </source>
</evidence>
<dbReference type="GO" id="GO:0005819">
    <property type="term" value="C:spindle"/>
    <property type="evidence" value="ECO:0007669"/>
    <property type="project" value="UniProtKB-SubCell"/>
</dbReference>
<evidence type="ECO:0000256" key="7">
    <source>
        <dbReference type="ARBA" id="ARBA00023054"/>
    </source>
</evidence>
<dbReference type="Pfam" id="PF14932">
    <property type="entry name" value="HAUS-augmin3"/>
    <property type="match status" value="1"/>
</dbReference>
<keyword evidence="7 10" id="KW-0175">Coiled coil</keyword>
<evidence type="ECO:0000256" key="2">
    <source>
        <dbReference type="ARBA" id="ARBA00009645"/>
    </source>
</evidence>
<dbReference type="InterPro" id="IPR032733">
    <property type="entry name" value="HAUS3_N"/>
</dbReference>
<dbReference type="GO" id="GO:0051301">
    <property type="term" value="P:cell division"/>
    <property type="evidence" value="ECO:0007669"/>
    <property type="project" value="UniProtKB-KW"/>
</dbReference>
<keyword evidence="5" id="KW-0493">Microtubule</keyword>
<dbReference type="OrthoDB" id="8187957at2759"/>
<comment type="subcellular location">
    <subcellularLocation>
        <location evidence="1">Cytoplasm</location>
        <location evidence="1">Cytoskeleton</location>
        <location evidence="1">Spindle</location>
    </subcellularLocation>
</comment>
<keyword evidence="8" id="KW-0206">Cytoskeleton</keyword>
<evidence type="ECO:0000259" key="11">
    <source>
        <dbReference type="Pfam" id="PF14932"/>
    </source>
</evidence>
<evidence type="ECO:0000256" key="10">
    <source>
        <dbReference type="SAM" id="Coils"/>
    </source>
</evidence>
<dbReference type="EMBL" id="GAKP01008898">
    <property type="protein sequence ID" value="JAC50054.1"/>
    <property type="molecule type" value="Transcribed_RNA"/>
</dbReference>
<reference evidence="12" key="1">
    <citation type="journal article" date="2014" name="BMC Genomics">
        <title>Characterizing the developmental transcriptome of the oriental fruit fly, Bactrocera dorsalis (Diptera: Tephritidae) through comparative genomic analysis with Drosophila melanogaster utilizing modENCODE datasets.</title>
        <authorList>
            <person name="Geib S.M."/>
            <person name="Calla B."/>
            <person name="Hall B."/>
            <person name="Hou S."/>
            <person name="Manoukis N.C."/>
        </authorList>
    </citation>
    <scope>NUCLEOTIDE SEQUENCE</scope>
    <source>
        <strain evidence="12">Punador</strain>
    </source>
</reference>
<evidence type="ECO:0000256" key="5">
    <source>
        <dbReference type="ARBA" id="ARBA00022701"/>
    </source>
</evidence>
<evidence type="ECO:0000256" key="1">
    <source>
        <dbReference type="ARBA" id="ARBA00004186"/>
    </source>
</evidence>
<comment type="similarity">
    <text evidence="2">Belongs to the HAUS3 family.</text>
</comment>
<name>A0A034W5R0_BACDO</name>
<proteinExistence type="inferred from homology"/>
<keyword evidence="9" id="KW-0131">Cell cycle</keyword>